<keyword evidence="1" id="KW-1133">Transmembrane helix</keyword>
<organism evidence="3">
    <name type="scientific">Cupriavidus necator</name>
    <name type="common">Alcaligenes eutrophus</name>
    <name type="synonym">Ralstonia eutropha</name>
    <dbReference type="NCBI Taxonomy" id="106590"/>
    <lineage>
        <taxon>Bacteria</taxon>
        <taxon>Pseudomonadati</taxon>
        <taxon>Pseudomonadota</taxon>
        <taxon>Betaproteobacteria</taxon>
        <taxon>Burkholderiales</taxon>
        <taxon>Burkholderiaceae</taxon>
        <taxon>Cupriavidus</taxon>
    </lineage>
</organism>
<gene>
    <name evidence="3" type="ORF">CNECB9_4220014</name>
</gene>
<feature type="domain" description="TadE-like" evidence="2">
    <location>
        <begin position="15"/>
        <end position="57"/>
    </location>
</feature>
<protein>
    <recommendedName>
        <fullName evidence="2">TadE-like domain-containing protein</fullName>
    </recommendedName>
</protein>
<proteinExistence type="predicted"/>
<evidence type="ECO:0000259" key="2">
    <source>
        <dbReference type="Pfam" id="PF07811"/>
    </source>
</evidence>
<keyword evidence="1" id="KW-0472">Membrane</keyword>
<dbReference type="EMBL" id="FMSH01000360">
    <property type="protein sequence ID" value="SCU83523.1"/>
    <property type="molecule type" value="Genomic_DNA"/>
</dbReference>
<dbReference type="AlphaFoldDB" id="A0A1K0IKL1"/>
<evidence type="ECO:0000256" key="1">
    <source>
        <dbReference type="SAM" id="Phobius"/>
    </source>
</evidence>
<feature type="transmembrane region" description="Helical" evidence="1">
    <location>
        <begin position="21"/>
        <end position="45"/>
    </location>
</feature>
<sequence length="152" mass="15958">MKPLAPSRARARQRGTTIVEFGLIAGVFLTLLIGIAEFSRVLFYWNTAAEATRLGARMAVVCDAGDAIVKTRMRSMLPLLQNSNISVAYQPAGCDSDPATARSTCQSVSVSVTGVTVATVIPLVPMSLGMPPFTTTLTRESLSTSTGGSVCS</sequence>
<accession>A0A1K0IKL1</accession>
<dbReference type="RefSeq" id="WP_340527548.1">
    <property type="nucleotide sequence ID" value="NZ_FMSH01000360.1"/>
</dbReference>
<reference evidence="3" key="1">
    <citation type="submission" date="2016-09" db="EMBL/GenBank/DDBJ databases">
        <authorList>
            <person name="Capua I."/>
            <person name="De Benedictis P."/>
            <person name="Joannis T."/>
            <person name="Lombin L.H."/>
            <person name="Cattoli G."/>
        </authorList>
    </citation>
    <scope>NUCLEOTIDE SEQUENCE</scope>
    <source>
        <strain evidence="3">B9</strain>
    </source>
</reference>
<keyword evidence="1" id="KW-0812">Transmembrane</keyword>
<evidence type="ECO:0000313" key="3">
    <source>
        <dbReference type="EMBL" id="SCU83523.1"/>
    </source>
</evidence>
<dbReference type="InterPro" id="IPR012495">
    <property type="entry name" value="TadE-like_dom"/>
</dbReference>
<dbReference type="Pfam" id="PF07811">
    <property type="entry name" value="TadE"/>
    <property type="match status" value="1"/>
</dbReference>
<name>A0A1K0IKL1_CUPNE</name>